<evidence type="ECO:0000256" key="2">
    <source>
        <dbReference type="SAM" id="Phobius"/>
    </source>
</evidence>
<feature type="transmembrane region" description="Helical" evidence="2">
    <location>
        <begin position="231"/>
        <end position="252"/>
    </location>
</feature>
<feature type="compositionally biased region" description="Low complexity" evidence="1">
    <location>
        <begin position="81"/>
        <end position="91"/>
    </location>
</feature>
<keyword evidence="2" id="KW-0472">Membrane</keyword>
<dbReference type="AlphaFoldDB" id="A0AAV2CLB5"/>
<feature type="region of interest" description="Disordered" evidence="1">
    <location>
        <begin position="1"/>
        <end position="69"/>
    </location>
</feature>
<feature type="compositionally biased region" description="Basic and acidic residues" evidence="1">
    <location>
        <begin position="7"/>
        <end position="24"/>
    </location>
</feature>
<sequence length="262" mass="29255">MSTRDATPMHDELSPRDTPMHAELADLPPLLADEEPANHEPTSAPPSPRAGVDTTVHEASPLGISPPVEALDSHELNEPALDSAPALSSTTSPPPLPRRNPARPHKLPPRFDGFEVTLPHSSSSNVQFPISNHVTYHRFSHSHSAFLAALSHIYEPRTYAQAVRFEQWRAAMQKEIEALEIQGTWTLEYLPPGKRAIDSKWVYKVKFNPDGTVDRYKARLVAKGSLNLKGLIFMTPSLPWLSWSPFVFSLLLPLRRIGRYIN</sequence>
<accession>A0AAV2CLB5</accession>
<dbReference type="Proteomes" id="UP001497516">
    <property type="component" value="Chromosome 1"/>
</dbReference>
<proteinExistence type="predicted"/>
<keyword evidence="4" id="KW-1185">Reference proteome</keyword>
<evidence type="ECO:0008006" key="5">
    <source>
        <dbReference type="Google" id="ProtNLM"/>
    </source>
</evidence>
<gene>
    <name evidence="3" type="ORF">LTRI10_LOCUS4238</name>
</gene>
<organism evidence="3 4">
    <name type="scientific">Linum trigynum</name>
    <dbReference type="NCBI Taxonomy" id="586398"/>
    <lineage>
        <taxon>Eukaryota</taxon>
        <taxon>Viridiplantae</taxon>
        <taxon>Streptophyta</taxon>
        <taxon>Embryophyta</taxon>
        <taxon>Tracheophyta</taxon>
        <taxon>Spermatophyta</taxon>
        <taxon>Magnoliopsida</taxon>
        <taxon>eudicotyledons</taxon>
        <taxon>Gunneridae</taxon>
        <taxon>Pentapetalae</taxon>
        <taxon>rosids</taxon>
        <taxon>fabids</taxon>
        <taxon>Malpighiales</taxon>
        <taxon>Linaceae</taxon>
        <taxon>Linum</taxon>
    </lineage>
</organism>
<name>A0AAV2CLB5_9ROSI</name>
<keyword evidence="2" id="KW-0812">Transmembrane</keyword>
<keyword evidence="2" id="KW-1133">Transmembrane helix</keyword>
<evidence type="ECO:0000256" key="1">
    <source>
        <dbReference type="SAM" id="MobiDB-lite"/>
    </source>
</evidence>
<feature type="region of interest" description="Disordered" evidence="1">
    <location>
        <begin position="81"/>
        <end position="109"/>
    </location>
</feature>
<reference evidence="3 4" key="1">
    <citation type="submission" date="2024-04" db="EMBL/GenBank/DDBJ databases">
        <authorList>
            <person name="Fracassetti M."/>
        </authorList>
    </citation>
    <scope>NUCLEOTIDE SEQUENCE [LARGE SCALE GENOMIC DNA]</scope>
</reference>
<evidence type="ECO:0000313" key="4">
    <source>
        <dbReference type="Proteomes" id="UP001497516"/>
    </source>
</evidence>
<evidence type="ECO:0000313" key="3">
    <source>
        <dbReference type="EMBL" id="CAL1356540.1"/>
    </source>
</evidence>
<dbReference type="EMBL" id="OZ034813">
    <property type="protein sequence ID" value="CAL1356540.1"/>
    <property type="molecule type" value="Genomic_DNA"/>
</dbReference>
<protein>
    <recommendedName>
        <fullName evidence="5">Reverse transcriptase Ty1/copia-type domain-containing protein</fullName>
    </recommendedName>
</protein>